<dbReference type="EMBL" id="LMWX01000041">
    <property type="protein sequence ID" value="KUN81471.1"/>
    <property type="molecule type" value="Genomic_DNA"/>
</dbReference>
<comment type="caution">
    <text evidence="2">The sequence shown here is derived from an EMBL/GenBank/DDBJ whole genome shotgun (WGS) entry which is preliminary data.</text>
</comment>
<dbReference type="InterPro" id="IPR043831">
    <property type="entry name" value="DUF5808"/>
</dbReference>
<dbReference type="OrthoDB" id="4558476at2"/>
<organism evidence="2 3">
    <name type="scientific">Streptomyces bungoensis</name>
    <dbReference type="NCBI Taxonomy" id="285568"/>
    <lineage>
        <taxon>Bacteria</taxon>
        <taxon>Bacillati</taxon>
        <taxon>Actinomycetota</taxon>
        <taxon>Actinomycetes</taxon>
        <taxon>Kitasatosporales</taxon>
        <taxon>Streptomycetaceae</taxon>
        <taxon>Streptomyces</taxon>
    </lineage>
</organism>
<keyword evidence="3" id="KW-1185">Reference proteome</keyword>
<dbReference type="AlphaFoldDB" id="A0A101SWQ1"/>
<feature type="domain" description="DUF5808" evidence="1">
    <location>
        <begin position="60"/>
        <end position="83"/>
    </location>
</feature>
<proteinExistence type="predicted"/>
<accession>A0A101SWQ1</accession>
<dbReference type="RefSeq" id="WP_061926121.1">
    <property type="nucleotide sequence ID" value="NZ_JBEYBH010000045.1"/>
</dbReference>
<name>A0A101SWQ1_9ACTN</name>
<gene>
    <name evidence="2" type="ORF">AQJ66_24030</name>
</gene>
<dbReference type="STRING" id="285568.AQJ66_24030"/>
<dbReference type="Proteomes" id="UP000053024">
    <property type="component" value="Unassembled WGS sequence"/>
</dbReference>
<reference evidence="2 3" key="1">
    <citation type="submission" date="2015-10" db="EMBL/GenBank/DDBJ databases">
        <title>Draft genome sequence of Streptomyces bungoensis DSM 41781, type strain for the species Streptomyces bungoensis.</title>
        <authorList>
            <person name="Ruckert C."/>
            <person name="Winkler A."/>
            <person name="Kalinowski J."/>
            <person name="Kampfer P."/>
            <person name="Glaeser S."/>
        </authorList>
    </citation>
    <scope>NUCLEOTIDE SEQUENCE [LARGE SCALE GENOMIC DNA]</scope>
    <source>
        <strain evidence="2 3">DSM 41781</strain>
    </source>
</reference>
<sequence length="93" mass="10439">MNRRLRKNLALIAVGVVAAAVAKELRKPSEARTWTGTVLGVPYDFRLPTPEKIVREYWDPDSDALLTPHAFGVGYGVNLARVVRELSRRRPGR</sequence>
<evidence type="ECO:0000313" key="3">
    <source>
        <dbReference type="Proteomes" id="UP000053024"/>
    </source>
</evidence>
<protein>
    <recommendedName>
        <fullName evidence="1">DUF5808 domain-containing protein</fullName>
    </recommendedName>
</protein>
<evidence type="ECO:0000259" key="1">
    <source>
        <dbReference type="Pfam" id="PF19124"/>
    </source>
</evidence>
<evidence type="ECO:0000313" key="2">
    <source>
        <dbReference type="EMBL" id="KUN81471.1"/>
    </source>
</evidence>
<dbReference type="Pfam" id="PF19124">
    <property type="entry name" value="DUF5808"/>
    <property type="match status" value="1"/>
</dbReference>